<comment type="caution">
    <text evidence="1">The sequence shown here is derived from an EMBL/GenBank/DDBJ whole genome shotgun (WGS) entry which is preliminary data.</text>
</comment>
<dbReference type="EMBL" id="BARS01033086">
    <property type="protein sequence ID" value="GAG21886.1"/>
    <property type="molecule type" value="Genomic_DNA"/>
</dbReference>
<organism evidence="1">
    <name type="scientific">marine sediment metagenome</name>
    <dbReference type="NCBI Taxonomy" id="412755"/>
    <lineage>
        <taxon>unclassified sequences</taxon>
        <taxon>metagenomes</taxon>
        <taxon>ecological metagenomes</taxon>
    </lineage>
</organism>
<name>X0XAB1_9ZZZZ</name>
<evidence type="ECO:0000313" key="1">
    <source>
        <dbReference type="EMBL" id="GAG21886.1"/>
    </source>
</evidence>
<protein>
    <submittedName>
        <fullName evidence="1">Uncharacterized protein</fullName>
    </submittedName>
</protein>
<sequence>GRRKSVVHIACENHWRNKVINIDDFRELTLQEIGEAIKS</sequence>
<reference evidence="1" key="1">
    <citation type="journal article" date="2014" name="Front. Microbiol.">
        <title>High frequency of phylogenetically diverse reductive dehalogenase-homologous genes in deep subseafloor sedimentary metagenomes.</title>
        <authorList>
            <person name="Kawai M."/>
            <person name="Futagami T."/>
            <person name="Toyoda A."/>
            <person name="Takaki Y."/>
            <person name="Nishi S."/>
            <person name="Hori S."/>
            <person name="Arai W."/>
            <person name="Tsubouchi T."/>
            <person name="Morono Y."/>
            <person name="Uchiyama I."/>
            <person name="Ito T."/>
            <person name="Fujiyama A."/>
            <person name="Inagaki F."/>
            <person name="Takami H."/>
        </authorList>
    </citation>
    <scope>NUCLEOTIDE SEQUENCE</scope>
    <source>
        <strain evidence="1">Expedition CK06-06</strain>
    </source>
</reference>
<dbReference type="AlphaFoldDB" id="X0XAB1"/>
<feature type="non-terminal residue" evidence="1">
    <location>
        <position position="1"/>
    </location>
</feature>
<gene>
    <name evidence="1" type="ORF">S01H1_51275</name>
</gene>
<accession>X0XAB1</accession>
<proteinExistence type="predicted"/>